<feature type="non-terminal residue" evidence="3">
    <location>
        <position position="1"/>
    </location>
</feature>
<dbReference type="Pfam" id="PF15963">
    <property type="entry name" value="Myb_DNA-bind_7"/>
    <property type="match status" value="1"/>
</dbReference>
<feature type="compositionally biased region" description="Polar residues" evidence="1">
    <location>
        <begin position="115"/>
        <end position="131"/>
    </location>
</feature>
<dbReference type="CDD" id="cd00167">
    <property type="entry name" value="SANT"/>
    <property type="match status" value="1"/>
</dbReference>
<evidence type="ECO:0000313" key="3">
    <source>
        <dbReference type="EMBL" id="CAG8806087.1"/>
    </source>
</evidence>
<dbReference type="AlphaFoldDB" id="A0A9N9K2S0"/>
<proteinExistence type="predicted"/>
<reference evidence="3" key="1">
    <citation type="submission" date="2021-06" db="EMBL/GenBank/DDBJ databases">
        <authorList>
            <person name="Kallberg Y."/>
            <person name="Tangrot J."/>
            <person name="Rosling A."/>
        </authorList>
    </citation>
    <scope>NUCLEOTIDE SEQUENCE</scope>
    <source>
        <strain evidence="3">FL966</strain>
    </source>
</reference>
<dbReference type="InterPro" id="IPR039467">
    <property type="entry name" value="TFIIIB_B''_Myb"/>
</dbReference>
<protein>
    <submittedName>
        <fullName evidence="3">20696_t:CDS:1</fullName>
    </submittedName>
</protein>
<organism evidence="3 4">
    <name type="scientific">Cetraspora pellucida</name>
    <dbReference type="NCBI Taxonomy" id="1433469"/>
    <lineage>
        <taxon>Eukaryota</taxon>
        <taxon>Fungi</taxon>
        <taxon>Fungi incertae sedis</taxon>
        <taxon>Mucoromycota</taxon>
        <taxon>Glomeromycotina</taxon>
        <taxon>Glomeromycetes</taxon>
        <taxon>Diversisporales</taxon>
        <taxon>Gigasporaceae</taxon>
        <taxon>Cetraspora</taxon>
    </lineage>
</organism>
<keyword evidence="4" id="KW-1185">Reference proteome</keyword>
<feature type="non-terminal residue" evidence="3">
    <location>
        <position position="298"/>
    </location>
</feature>
<dbReference type="SMART" id="SM00717">
    <property type="entry name" value="SANT"/>
    <property type="match status" value="1"/>
</dbReference>
<feature type="region of interest" description="Disordered" evidence="1">
    <location>
        <begin position="112"/>
        <end position="155"/>
    </location>
</feature>
<sequence>GGESFDLLSQSSRKPTVITIPTYEEVEANVPKPVYKFPHPKPLKPIPPPEPIPGATVLLRACATRLDKERWHSSSNQKSAPTWEEYIKMYNHSTSSVIRSSIRRDVGNLVKKRITTPQTSDKSYSNSSQEIQENDYCDEHSDRGSRDGDEPPNKRKILIYDTNHTEVSNSCDGNVETIEQINDTEHEIIRKKTQLTITSDMNFFERLKILAPEAAAVYHEMEVIEESIDTDQANTRRVKNPYDKKAWFRKDTEKFYKLVAKWGYNYSKIADLTGRTVSQVRKKFIKENKINSKRLDDA</sequence>
<dbReference type="SUPFAM" id="SSF46689">
    <property type="entry name" value="Homeodomain-like"/>
    <property type="match status" value="1"/>
</dbReference>
<dbReference type="EMBL" id="CAJVQA010034675">
    <property type="protein sequence ID" value="CAG8806087.1"/>
    <property type="molecule type" value="Genomic_DNA"/>
</dbReference>
<dbReference type="OrthoDB" id="272624at2759"/>
<evidence type="ECO:0000313" key="4">
    <source>
        <dbReference type="Proteomes" id="UP000789759"/>
    </source>
</evidence>
<feature type="domain" description="Myb-like" evidence="2">
    <location>
        <begin position="243"/>
        <end position="290"/>
    </location>
</feature>
<comment type="caution">
    <text evidence="3">The sequence shown here is derived from an EMBL/GenBank/DDBJ whole genome shotgun (WGS) entry which is preliminary data.</text>
</comment>
<gene>
    <name evidence="3" type="ORF">CPELLU_LOCUS18166</name>
</gene>
<dbReference type="InterPro" id="IPR001005">
    <property type="entry name" value="SANT/Myb"/>
</dbReference>
<evidence type="ECO:0000259" key="2">
    <source>
        <dbReference type="SMART" id="SM00717"/>
    </source>
</evidence>
<evidence type="ECO:0000256" key="1">
    <source>
        <dbReference type="SAM" id="MobiDB-lite"/>
    </source>
</evidence>
<dbReference type="InterPro" id="IPR009057">
    <property type="entry name" value="Homeodomain-like_sf"/>
</dbReference>
<feature type="compositionally biased region" description="Basic and acidic residues" evidence="1">
    <location>
        <begin position="137"/>
        <end position="153"/>
    </location>
</feature>
<accession>A0A9N9K2S0</accession>
<name>A0A9N9K2S0_9GLOM</name>
<dbReference type="Proteomes" id="UP000789759">
    <property type="component" value="Unassembled WGS sequence"/>
</dbReference>